<dbReference type="EMBL" id="HBIM01011957">
    <property type="protein sequence ID" value="CAE0412575.1"/>
    <property type="molecule type" value="Transcribed_RNA"/>
</dbReference>
<protein>
    <recommendedName>
        <fullName evidence="6">TLC domain-containing protein</fullName>
    </recommendedName>
</protein>
<feature type="domain" description="TLC" evidence="6">
    <location>
        <begin position="69"/>
        <end position="260"/>
    </location>
</feature>
<evidence type="ECO:0000313" key="7">
    <source>
        <dbReference type="EMBL" id="CAE0412575.1"/>
    </source>
</evidence>
<evidence type="ECO:0000256" key="3">
    <source>
        <dbReference type="ARBA" id="ARBA00022989"/>
    </source>
</evidence>
<dbReference type="Pfam" id="PF03798">
    <property type="entry name" value="TRAM_LAG1_CLN8"/>
    <property type="match status" value="1"/>
</dbReference>
<feature type="transmembrane region" description="Helical" evidence="5">
    <location>
        <begin position="158"/>
        <end position="178"/>
    </location>
</feature>
<accession>A0A7S3P8A7</accession>
<evidence type="ECO:0000256" key="5">
    <source>
        <dbReference type="SAM" id="Phobius"/>
    </source>
</evidence>
<keyword evidence="4 5" id="KW-0472">Membrane</keyword>
<feature type="transmembrane region" description="Helical" evidence="5">
    <location>
        <begin position="27"/>
        <end position="49"/>
    </location>
</feature>
<comment type="subcellular location">
    <subcellularLocation>
        <location evidence="1">Membrane</location>
        <topology evidence="1">Multi-pass membrane protein</topology>
    </subcellularLocation>
</comment>
<feature type="transmembrane region" description="Helical" evidence="5">
    <location>
        <begin position="69"/>
        <end position="85"/>
    </location>
</feature>
<feature type="transmembrane region" description="Helical" evidence="5">
    <location>
        <begin position="198"/>
        <end position="220"/>
    </location>
</feature>
<name>A0A7S3P8A7_9STRA</name>
<evidence type="ECO:0000259" key="6">
    <source>
        <dbReference type="Pfam" id="PF03798"/>
    </source>
</evidence>
<sequence>MMNTEAWFGSSNVSPPEDAWDRVYQKCVIPVLSFIPPLLASYGISVLLLTKCTDWRGLKLQKLAGQLSMYPAFFVLIFTSHAMMFDQRFWKLDNYAVRVEESDAFCDVFANFYIAVNIVQAIGQIQTEKPPLLYQLMAHHLLSIACYGSGFYFDKFRWWTSFAGLCEITNIFLVPVFACKEFFPEWKREGWYLWNSRLLWWTFIVYRLVLFPCWLALWFYDRYQASLEAESHPIHWIEGTVYPLTIFCLLVLSTIWFQMIDRGLKKQKIAYLEARDEKKRV</sequence>
<evidence type="ECO:0000256" key="1">
    <source>
        <dbReference type="ARBA" id="ARBA00004141"/>
    </source>
</evidence>
<keyword evidence="3 5" id="KW-1133">Transmembrane helix</keyword>
<reference evidence="7" key="1">
    <citation type="submission" date="2021-01" db="EMBL/GenBank/DDBJ databases">
        <authorList>
            <person name="Corre E."/>
            <person name="Pelletier E."/>
            <person name="Niang G."/>
            <person name="Scheremetjew M."/>
            <person name="Finn R."/>
            <person name="Kale V."/>
            <person name="Holt S."/>
            <person name="Cochrane G."/>
            <person name="Meng A."/>
            <person name="Brown T."/>
            <person name="Cohen L."/>
        </authorList>
    </citation>
    <scope>NUCLEOTIDE SEQUENCE</scope>
    <source>
        <strain evidence="7">CCMP127</strain>
    </source>
</reference>
<dbReference type="InterPro" id="IPR006634">
    <property type="entry name" value="TLC-dom"/>
</dbReference>
<organism evidence="7">
    <name type="scientific">Amphora coffeiformis</name>
    <dbReference type="NCBI Taxonomy" id="265554"/>
    <lineage>
        <taxon>Eukaryota</taxon>
        <taxon>Sar</taxon>
        <taxon>Stramenopiles</taxon>
        <taxon>Ochrophyta</taxon>
        <taxon>Bacillariophyta</taxon>
        <taxon>Bacillariophyceae</taxon>
        <taxon>Bacillariophycidae</taxon>
        <taxon>Thalassiophysales</taxon>
        <taxon>Catenulaceae</taxon>
        <taxon>Amphora</taxon>
    </lineage>
</organism>
<dbReference type="AlphaFoldDB" id="A0A7S3P8A7"/>
<dbReference type="GO" id="GO:0016020">
    <property type="term" value="C:membrane"/>
    <property type="evidence" value="ECO:0007669"/>
    <property type="project" value="UniProtKB-SubCell"/>
</dbReference>
<keyword evidence="2 5" id="KW-0812">Transmembrane</keyword>
<gene>
    <name evidence="7" type="ORF">ACOF00016_LOCUS9837</name>
</gene>
<proteinExistence type="predicted"/>
<feature type="transmembrane region" description="Helical" evidence="5">
    <location>
        <begin position="240"/>
        <end position="259"/>
    </location>
</feature>
<evidence type="ECO:0000256" key="2">
    <source>
        <dbReference type="ARBA" id="ARBA00022692"/>
    </source>
</evidence>
<evidence type="ECO:0000256" key="4">
    <source>
        <dbReference type="ARBA" id="ARBA00023136"/>
    </source>
</evidence>